<organism evidence="1 2">
    <name type="scientific">Macroventuria anomochaeta</name>
    <dbReference type="NCBI Taxonomy" id="301207"/>
    <lineage>
        <taxon>Eukaryota</taxon>
        <taxon>Fungi</taxon>
        <taxon>Dikarya</taxon>
        <taxon>Ascomycota</taxon>
        <taxon>Pezizomycotina</taxon>
        <taxon>Dothideomycetes</taxon>
        <taxon>Pleosporomycetidae</taxon>
        <taxon>Pleosporales</taxon>
        <taxon>Pleosporineae</taxon>
        <taxon>Didymellaceae</taxon>
        <taxon>Macroventuria</taxon>
    </lineage>
</organism>
<sequence length="126" mass="14328">MSLNSINDRMNPQELDYTRSSLFLALRGLHEQGCNYYNTRTIYYILKNQLRPEEARLSHGLDDPETASDEKPSLDSEIQSAWTPRIVDISDDPVIEELSKLAKQFLTLDSGEQSDYETGNNSPLST</sequence>
<dbReference type="EMBL" id="MU006745">
    <property type="protein sequence ID" value="KAF2622341.1"/>
    <property type="molecule type" value="Genomic_DNA"/>
</dbReference>
<dbReference type="Proteomes" id="UP000799754">
    <property type="component" value="Unassembled WGS sequence"/>
</dbReference>
<evidence type="ECO:0000313" key="1">
    <source>
        <dbReference type="EMBL" id="KAF2622341.1"/>
    </source>
</evidence>
<protein>
    <submittedName>
        <fullName evidence="1">Uncharacterized protein</fullName>
    </submittedName>
</protein>
<comment type="caution">
    <text evidence="1">The sequence shown here is derived from an EMBL/GenBank/DDBJ whole genome shotgun (WGS) entry which is preliminary data.</text>
</comment>
<name>A0ACB6RK09_9PLEO</name>
<gene>
    <name evidence="1" type="ORF">BU25DRAFT_495081</name>
</gene>
<reference evidence="1" key="1">
    <citation type="journal article" date="2020" name="Stud. Mycol.">
        <title>101 Dothideomycetes genomes: a test case for predicting lifestyles and emergence of pathogens.</title>
        <authorList>
            <person name="Haridas S."/>
            <person name="Albert R."/>
            <person name="Binder M."/>
            <person name="Bloem J."/>
            <person name="Labutti K."/>
            <person name="Salamov A."/>
            <person name="Andreopoulos B."/>
            <person name="Baker S."/>
            <person name="Barry K."/>
            <person name="Bills G."/>
            <person name="Bluhm B."/>
            <person name="Cannon C."/>
            <person name="Castanera R."/>
            <person name="Culley D."/>
            <person name="Daum C."/>
            <person name="Ezra D."/>
            <person name="Gonzalez J."/>
            <person name="Henrissat B."/>
            <person name="Kuo A."/>
            <person name="Liang C."/>
            <person name="Lipzen A."/>
            <person name="Lutzoni F."/>
            <person name="Magnuson J."/>
            <person name="Mondo S."/>
            <person name="Nolan M."/>
            <person name="Ohm R."/>
            <person name="Pangilinan J."/>
            <person name="Park H.-J."/>
            <person name="Ramirez L."/>
            <person name="Alfaro M."/>
            <person name="Sun H."/>
            <person name="Tritt A."/>
            <person name="Yoshinaga Y."/>
            <person name="Zwiers L.-H."/>
            <person name="Turgeon B."/>
            <person name="Goodwin S."/>
            <person name="Spatafora J."/>
            <person name="Crous P."/>
            <person name="Grigoriev I."/>
        </authorList>
    </citation>
    <scope>NUCLEOTIDE SEQUENCE</scope>
    <source>
        <strain evidence="1">CBS 525.71</strain>
    </source>
</reference>
<evidence type="ECO:0000313" key="2">
    <source>
        <dbReference type="Proteomes" id="UP000799754"/>
    </source>
</evidence>
<proteinExistence type="predicted"/>
<accession>A0ACB6RK09</accession>
<keyword evidence="2" id="KW-1185">Reference proteome</keyword>